<feature type="domain" description="Transposase for insertion sequence element IS21-like C-terminal" evidence="1">
    <location>
        <begin position="18"/>
        <end position="90"/>
    </location>
</feature>
<dbReference type="InterPro" id="IPR054353">
    <property type="entry name" value="IstA-like_C"/>
</dbReference>
<accession>A0A3B0Y880</accession>
<gene>
    <name evidence="2" type="ORF">MNBD_GAMMA12-1366</name>
</gene>
<dbReference type="Pfam" id="PF22483">
    <property type="entry name" value="Mu-transpos_C_2"/>
    <property type="match status" value="1"/>
</dbReference>
<dbReference type="PANTHER" id="PTHR35004">
    <property type="entry name" value="TRANSPOSASE RV3428C-RELATED"/>
    <property type="match status" value="1"/>
</dbReference>
<feature type="non-terminal residue" evidence="2">
    <location>
        <position position="1"/>
    </location>
</feature>
<evidence type="ECO:0000259" key="1">
    <source>
        <dbReference type="Pfam" id="PF22483"/>
    </source>
</evidence>
<dbReference type="EMBL" id="UOFL01000093">
    <property type="protein sequence ID" value="VAW75811.1"/>
    <property type="molecule type" value="Genomic_DNA"/>
</dbReference>
<evidence type="ECO:0000313" key="2">
    <source>
        <dbReference type="EMBL" id="VAW75811.1"/>
    </source>
</evidence>
<dbReference type="AlphaFoldDB" id="A0A3B0Y880"/>
<name>A0A3B0Y880_9ZZZZ</name>
<proteinExistence type="predicted"/>
<reference evidence="2" key="1">
    <citation type="submission" date="2018-06" db="EMBL/GenBank/DDBJ databases">
        <authorList>
            <person name="Zhirakovskaya E."/>
        </authorList>
    </citation>
    <scope>NUCLEOTIDE SEQUENCE</scope>
</reference>
<dbReference type="PANTHER" id="PTHR35004:SF8">
    <property type="entry name" value="TRANSPOSASE RV3428C-RELATED"/>
    <property type="match status" value="1"/>
</dbReference>
<sequence length="215" mass="24645">GCRRSRFLDMDKPLLKPLPSVPFEYAEWIAERKVCSDYHMSVDNHYYSVPHQLVSEKVETRVSKYTIDLIYRGRRVASHPRSYVEGGTTTLGAHQPKAHRDYANLTPEKLIEWAEDVGESTLAAVKYQFESRPHALMGLSACASLQKLAKEYGDEKFEAACHRAKRIGSLSIKSIKSILKRRIVDFSEDQMPIQINLPFHQNVRGSDYYNTRSPL</sequence>
<protein>
    <recommendedName>
        <fullName evidence="1">Transposase for insertion sequence element IS21-like C-terminal domain-containing protein</fullName>
    </recommendedName>
</protein>
<organism evidence="2">
    <name type="scientific">hydrothermal vent metagenome</name>
    <dbReference type="NCBI Taxonomy" id="652676"/>
    <lineage>
        <taxon>unclassified sequences</taxon>
        <taxon>metagenomes</taxon>
        <taxon>ecological metagenomes</taxon>
    </lineage>
</organism>